<evidence type="ECO:0000256" key="2">
    <source>
        <dbReference type="ARBA" id="ARBA00009063"/>
    </source>
</evidence>
<evidence type="ECO:0000259" key="12">
    <source>
        <dbReference type="Pfam" id="PF10496"/>
    </source>
</evidence>
<name>A0AB34K0S2_PRYPA</name>
<feature type="transmembrane region" description="Helical" evidence="11">
    <location>
        <begin position="317"/>
        <end position="337"/>
    </location>
</feature>
<keyword evidence="5" id="KW-0653">Protein transport</keyword>
<comment type="subcellular location">
    <subcellularLocation>
        <location evidence="1">Membrane</location>
        <topology evidence="1">Single-pass type IV membrane protein</topology>
    </subcellularLocation>
</comment>
<keyword evidence="14" id="KW-1185">Reference proteome</keyword>
<dbReference type="GO" id="GO:0006890">
    <property type="term" value="P:retrograde vesicle-mediated transport, Golgi to endoplasmic reticulum"/>
    <property type="evidence" value="ECO:0007669"/>
    <property type="project" value="TreeGrafter"/>
</dbReference>
<keyword evidence="6 11" id="KW-1133">Transmembrane helix</keyword>
<reference evidence="13 14" key="1">
    <citation type="journal article" date="2024" name="Science">
        <title>Giant polyketide synthase enzymes in the biosynthesis of giant marine polyether toxins.</title>
        <authorList>
            <person name="Fallon T.R."/>
            <person name="Shende V.V."/>
            <person name="Wierzbicki I.H."/>
            <person name="Pendleton A.L."/>
            <person name="Watervoot N.F."/>
            <person name="Auber R.P."/>
            <person name="Gonzalez D.J."/>
            <person name="Wisecaver J.H."/>
            <person name="Moore B.S."/>
        </authorList>
    </citation>
    <scope>NUCLEOTIDE SEQUENCE [LARGE SCALE GENOMIC DNA]</scope>
    <source>
        <strain evidence="13 14">12B1</strain>
    </source>
</reference>
<gene>
    <name evidence="13" type="ORF">AB1Y20_009145</name>
</gene>
<dbReference type="PANTHER" id="PTHR15959:SF0">
    <property type="entry name" value="SYNTAXIN-18"/>
    <property type="match status" value="1"/>
</dbReference>
<evidence type="ECO:0000256" key="1">
    <source>
        <dbReference type="ARBA" id="ARBA00004211"/>
    </source>
</evidence>
<evidence type="ECO:0000256" key="3">
    <source>
        <dbReference type="ARBA" id="ARBA00022448"/>
    </source>
</evidence>
<evidence type="ECO:0000256" key="11">
    <source>
        <dbReference type="SAM" id="Phobius"/>
    </source>
</evidence>
<protein>
    <recommendedName>
        <fullName evidence="12">SNARE-complex protein Syntaxin-18 N-terminal domain-containing protein</fullName>
    </recommendedName>
</protein>
<dbReference type="GO" id="GO:0005783">
    <property type="term" value="C:endoplasmic reticulum"/>
    <property type="evidence" value="ECO:0007669"/>
    <property type="project" value="TreeGrafter"/>
</dbReference>
<evidence type="ECO:0000256" key="6">
    <source>
        <dbReference type="ARBA" id="ARBA00022989"/>
    </source>
</evidence>
<feature type="compositionally biased region" description="Basic and acidic residues" evidence="10">
    <location>
        <begin position="155"/>
        <end position="164"/>
    </location>
</feature>
<dbReference type="GO" id="GO:0031201">
    <property type="term" value="C:SNARE complex"/>
    <property type="evidence" value="ECO:0007669"/>
    <property type="project" value="TreeGrafter"/>
</dbReference>
<organism evidence="13 14">
    <name type="scientific">Prymnesium parvum</name>
    <name type="common">Toxic golden alga</name>
    <dbReference type="NCBI Taxonomy" id="97485"/>
    <lineage>
        <taxon>Eukaryota</taxon>
        <taxon>Haptista</taxon>
        <taxon>Haptophyta</taxon>
        <taxon>Prymnesiophyceae</taxon>
        <taxon>Prymnesiales</taxon>
        <taxon>Prymnesiaceae</taxon>
        <taxon>Prymnesium</taxon>
    </lineage>
</organism>
<dbReference type="GO" id="GO:0015031">
    <property type="term" value="P:protein transport"/>
    <property type="evidence" value="ECO:0007669"/>
    <property type="project" value="UniProtKB-KW"/>
</dbReference>
<dbReference type="Gene3D" id="1.20.5.110">
    <property type="match status" value="1"/>
</dbReference>
<dbReference type="Pfam" id="PF10496">
    <property type="entry name" value="Syntaxin-18_N"/>
    <property type="match status" value="1"/>
</dbReference>
<feature type="domain" description="SNARE-complex protein Syntaxin-18 N-terminal" evidence="12">
    <location>
        <begin position="4"/>
        <end position="81"/>
    </location>
</feature>
<comment type="similarity">
    <text evidence="2">Belongs to the syntaxin family.</text>
</comment>
<dbReference type="EMBL" id="JBGBPQ010000002">
    <property type="protein sequence ID" value="KAL1527760.1"/>
    <property type="molecule type" value="Genomic_DNA"/>
</dbReference>
<dbReference type="Proteomes" id="UP001515480">
    <property type="component" value="Unassembled WGS sequence"/>
</dbReference>
<comment type="caution">
    <text evidence="13">The sequence shown here is derived from an EMBL/GenBank/DDBJ whole genome shotgun (WGS) entry which is preliminary data.</text>
</comment>
<keyword evidence="8 11" id="KW-0472">Membrane</keyword>
<proteinExistence type="inferred from homology"/>
<keyword evidence="4 11" id="KW-0812">Transmembrane</keyword>
<dbReference type="PANTHER" id="PTHR15959">
    <property type="entry name" value="SYNTAXIN-18"/>
    <property type="match status" value="1"/>
</dbReference>
<evidence type="ECO:0000256" key="4">
    <source>
        <dbReference type="ARBA" id="ARBA00022692"/>
    </source>
</evidence>
<sequence>MAVDRTGDFKASVRKRRVALGLPTTDEDLMPRAREKSPFLSDALSTLQSIVVMHHFLRDTHASYLLDDELHGMSDAERDEIDAECQRFIRTCSERIDKLQQQQQAAASGSGYRIFRSAAETQLQQHERAVVGCLYDRLKDVTALFDQHRGHRLRRAAEQRERRVGVAMASQKAKAGASAGGTSDLIGSRWRRFAGGGEGRSKKEQGDEGDESWATGWAEEALVPEEELELDEAERTQLLLENEALAKELECMVEQTREAEKSVLEISTLSHLFSSKVDEQTHEIEHLHQIAEQTSENVIKANQSLESAAKHSRDFRLFLITIMLVASFSLLFLDWYYD</sequence>
<dbReference type="AlphaFoldDB" id="A0AB34K0S2"/>
<evidence type="ECO:0000256" key="10">
    <source>
        <dbReference type="SAM" id="MobiDB-lite"/>
    </source>
</evidence>
<accession>A0AB34K0S2</accession>
<evidence type="ECO:0000256" key="5">
    <source>
        <dbReference type="ARBA" id="ARBA00022927"/>
    </source>
</evidence>
<evidence type="ECO:0000256" key="7">
    <source>
        <dbReference type="ARBA" id="ARBA00023054"/>
    </source>
</evidence>
<feature type="compositionally biased region" description="Low complexity" evidence="10">
    <location>
        <begin position="167"/>
        <end position="181"/>
    </location>
</feature>
<evidence type="ECO:0000256" key="8">
    <source>
        <dbReference type="ARBA" id="ARBA00023136"/>
    </source>
</evidence>
<dbReference type="InterPro" id="IPR019529">
    <property type="entry name" value="Syntaxin-18_N"/>
</dbReference>
<evidence type="ECO:0000313" key="13">
    <source>
        <dbReference type="EMBL" id="KAL1527760.1"/>
    </source>
</evidence>
<keyword evidence="7 9" id="KW-0175">Coiled coil</keyword>
<keyword evidence="3" id="KW-0813">Transport</keyword>
<evidence type="ECO:0000256" key="9">
    <source>
        <dbReference type="SAM" id="Coils"/>
    </source>
</evidence>
<evidence type="ECO:0000313" key="14">
    <source>
        <dbReference type="Proteomes" id="UP001515480"/>
    </source>
</evidence>
<feature type="coiled-coil region" evidence="9">
    <location>
        <begin position="223"/>
        <end position="262"/>
    </location>
</feature>
<feature type="region of interest" description="Disordered" evidence="10">
    <location>
        <begin position="154"/>
        <end position="214"/>
    </location>
</feature>